<protein>
    <submittedName>
        <fullName evidence="1">Uncharacterized protein</fullName>
    </submittedName>
</protein>
<reference evidence="1" key="2">
    <citation type="submission" date="2021-02" db="EMBL/GenBank/DDBJ databases">
        <title>Aspergillus puulaauensis MK2 genome sequence.</title>
        <authorList>
            <person name="Futagami T."/>
            <person name="Mori K."/>
            <person name="Kadooka C."/>
            <person name="Tanaka T."/>
        </authorList>
    </citation>
    <scope>NUCLEOTIDE SEQUENCE</scope>
    <source>
        <strain evidence="1">MK2</strain>
    </source>
</reference>
<dbReference type="AlphaFoldDB" id="A0A7R7XE89"/>
<proteinExistence type="predicted"/>
<dbReference type="KEGG" id="apuu:APUU_11907S"/>
<dbReference type="RefSeq" id="XP_041551273.1">
    <property type="nucleotide sequence ID" value="XM_041698049.1"/>
</dbReference>
<dbReference type="EMBL" id="AP024443">
    <property type="protein sequence ID" value="BCS19079.1"/>
    <property type="molecule type" value="Genomic_DNA"/>
</dbReference>
<sequence length="202" mass="22896">MAIHCNQELEIEPTECKGFQRSDLYNLHGRDETKGYSTKWEGGIPPKSQLTHSLWNPMGSKSAMLLKTFPVDIPDAILLGPMDTQGTEGNLDSRKSTVLVEAAEAYATLLTPQWRYSVDTGQWTDRSSGWEAWKRKSQPSMWTPVQLRSPNEVRARAVTVVLGAEIENWNGVRSSTSRSKVRAYLIPWFMVRPKKTFPESPR</sequence>
<dbReference type="GeneID" id="64969084"/>
<evidence type="ECO:0000313" key="2">
    <source>
        <dbReference type="Proteomes" id="UP000654913"/>
    </source>
</evidence>
<dbReference type="Proteomes" id="UP000654913">
    <property type="component" value="Chromosome 1"/>
</dbReference>
<accession>A0A7R7XE89</accession>
<evidence type="ECO:0000313" key="1">
    <source>
        <dbReference type="EMBL" id="BCS19079.1"/>
    </source>
</evidence>
<keyword evidence="2" id="KW-1185">Reference proteome</keyword>
<name>A0A7R7XE89_9EURO</name>
<organism evidence="1 2">
    <name type="scientific">Aspergillus puulaauensis</name>
    <dbReference type="NCBI Taxonomy" id="1220207"/>
    <lineage>
        <taxon>Eukaryota</taxon>
        <taxon>Fungi</taxon>
        <taxon>Dikarya</taxon>
        <taxon>Ascomycota</taxon>
        <taxon>Pezizomycotina</taxon>
        <taxon>Eurotiomycetes</taxon>
        <taxon>Eurotiomycetidae</taxon>
        <taxon>Eurotiales</taxon>
        <taxon>Aspergillaceae</taxon>
        <taxon>Aspergillus</taxon>
    </lineage>
</organism>
<gene>
    <name evidence="1" type="ORF">APUU_11907S</name>
</gene>
<reference evidence="1" key="1">
    <citation type="submission" date="2021-01" db="EMBL/GenBank/DDBJ databases">
        <authorList>
            <consortium name="Aspergillus puulaauensis MK2 genome sequencing consortium"/>
            <person name="Kazuki M."/>
            <person name="Futagami T."/>
        </authorList>
    </citation>
    <scope>NUCLEOTIDE SEQUENCE</scope>
    <source>
        <strain evidence="1">MK2</strain>
    </source>
</reference>